<organism evidence="9 10">
    <name type="scientific">Oryzomonas japonica</name>
    <dbReference type="NCBI Taxonomy" id="2603858"/>
    <lineage>
        <taxon>Bacteria</taxon>
        <taxon>Pseudomonadati</taxon>
        <taxon>Thermodesulfobacteriota</taxon>
        <taxon>Desulfuromonadia</taxon>
        <taxon>Geobacterales</taxon>
        <taxon>Geobacteraceae</taxon>
        <taxon>Oryzomonas</taxon>
    </lineage>
</organism>
<keyword evidence="6 7" id="KW-0472">Membrane</keyword>
<comment type="caution">
    <text evidence="9">The sequence shown here is derived from an EMBL/GenBank/DDBJ whole genome shotgun (WGS) entry which is preliminary data.</text>
</comment>
<proteinExistence type="inferred from homology"/>
<dbReference type="Gene3D" id="1.10.3720.10">
    <property type="entry name" value="MetI-like"/>
    <property type="match status" value="1"/>
</dbReference>
<evidence type="ECO:0000259" key="8">
    <source>
        <dbReference type="PROSITE" id="PS50928"/>
    </source>
</evidence>
<evidence type="ECO:0000256" key="6">
    <source>
        <dbReference type="ARBA" id="ARBA00023136"/>
    </source>
</evidence>
<keyword evidence="3" id="KW-1003">Cell membrane</keyword>
<keyword evidence="4 7" id="KW-0812">Transmembrane</keyword>
<feature type="transmembrane region" description="Helical" evidence="7">
    <location>
        <begin position="244"/>
        <end position="263"/>
    </location>
</feature>
<keyword evidence="10" id="KW-1185">Reference proteome</keyword>
<dbReference type="AlphaFoldDB" id="A0A7J4ZMZ8"/>
<dbReference type="Proteomes" id="UP000420562">
    <property type="component" value="Unassembled WGS sequence"/>
</dbReference>
<feature type="transmembrane region" description="Helical" evidence="7">
    <location>
        <begin position="198"/>
        <end position="223"/>
    </location>
</feature>
<dbReference type="GO" id="GO:0005886">
    <property type="term" value="C:plasma membrane"/>
    <property type="evidence" value="ECO:0007669"/>
    <property type="project" value="UniProtKB-SubCell"/>
</dbReference>
<dbReference type="PANTHER" id="PTHR30151">
    <property type="entry name" value="ALKANE SULFONATE ABC TRANSPORTER-RELATED, MEMBRANE SUBUNIT"/>
    <property type="match status" value="1"/>
</dbReference>
<accession>A0A7J4ZMZ8</accession>
<comment type="similarity">
    <text evidence="7">Belongs to the binding-protein-dependent transport system permease family.</text>
</comment>
<evidence type="ECO:0000256" key="2">
    <source>
        <dbReference type="ARBA" id="ARBA00022448"/>
    </source>
</evidence>
<gene>
    <name evidence="9" type="ORF">F6V25_15870</name>
</gene>
<dbReference type="PROSITE" id="PS50928">
    <property type="entry name" value="ABC_TM1"/>
    <property type="match status" value="1"/>
</dbReference>
<reference evidence="9 10" key="1">
    <citation type="submission" date="2019-09" db="EMBL/GenBank/DDBJ databases">
        <title>Geobacter sp. Red96, a novel strain isolated from paddy soil.</title>
        <authorList>
            <person name="Xu Z."/>
            <person name="Masuda Y."/>
            <person name="Itoh H."/>
            <person name="Senoo K."/>
        </authorList>
    </citation>
    <scope>NUCLEOTIDE SEQUENCE [LARGE SCALE GENOMIC DNA]</scope>
    <source>
        <strain evidence="9 10">Red96</strain>
    </source>
</reference>
<evidence type="ECO:0000256" key="3">
    <source>
        <dbReference type="ARBA" id="ARBA00022475"/>
    </source>
</evidence>
<dbReference type="GO" id="GO:0055085">
    <property type="term" value="P:transmembrane transport"/>
    <property type="evidence" value="ECO:0007669"/>
    <property type="project" value="InterPro"/>
</dbReference>
<evidence type="ECO:0000256" key="5">
    <source>
        <dbReference type="ARBA" id="ARBA00022989"/>
    </source>
</evidence>
<dbReference type="SUPFAM" id="SSF161098">
    <property type="entry name" value="MetI-like"/>
    <property type="match status" value="1"/>
</dbReference>
<dbReference type="Pfam" id="PF00528">
    <property type="entry name" value="BPD_transp_1"/>
    <property type="match status" value="1"/>
</dbReference>
<evidence type="ECO:0000256" key="1">
    <source>
        <dbReference type="ARBA" id="ARBA00004651"/>
    </source>
</evidence>
<keyword evidence="2 7" id="KW-0813">Transport</keyword>
<dbReference type="PANTHER" id="PTHR30151:SF0">
    <property type="entry name" value="ABC TRANSPORTER PERMEASE PROTEIN MJ0413-RELATED"/>
    <property type="match status" value="1"/>
</dbReference>
<name>A0A7J4ZMZ8_9BACT</name>
<dbReference type="CDD" id="cd06261">
    <property type="entry name" value="TM_PBP2"/>
    <property type="match status" value="1"/>
</dbReference>
<evidence type="ECO:0000313" key="9">
    <source>
        <dbReference type="EMBL" id="KAB0663899.1"/>
    </source>
</evidence>
<dbReference type="InterPro" id="IPR000515">
    <property type="entry name" value="MetI-like"/>
</dbReference>
<dbReference type="EMBL" id="VZQZ01000011">
    <property type="protein sequence ID" value="KAB0663899.1"/>
    <property type="molecule type" value="Genomic_DNA"/>
</dbReference>
<evidence type="ECO:0000313" key="10">
    <source>
        <dbReference type="Proteomes" id="UP000420562"/>
    </source>
</evidence>
<feature type="domain" description="ABC transmembrane type-1" evidence="8">
    <location>
        <begin position="86"/>
        <end position="266"/>
    </location>
</feature>
<evidence type="ECO:0000256" key="4">
    <source>
        <dbReference type="ARBA" id="ARBA00022692"/>
    </source>
</evidence>
<keyword evidence="5 7" id="KW-1133">Transmembrane helix</keyword>
<feature type="transmembrane region" description="Helical" evidence="7">
    <location>
        <begin position="93"/>
        <end position="114"/>
    </location>
</feature>
<feature type="transmembrane region" description="Helical" evidence="7">
    <location>
        <begin position="135"/>
        <end position="161"/>
    </location>
</feature>
<protein>
    <submittedName>
        <fullName evidence="9">ABC transporter permease</fullName>
    </submittedName>
</protein>
<sequence>MPGTPLIAGEAEGRWRRLLVEVRLFWRSSFGSLLSRESLTVLVPLLIFWEVLPLLGLVPASLVPPPSTLVSACSQMFQKQHLLAHLGESALRFLLGFALAVATAFPLGVVMGWNRFIRKHCLPLFQILAPIPPPAWVPVTIIVLGIGLPMQVFLIFLGVFYPVLFSTYQGISETNPRYIASARVFGASEFTIITHVHIWHALGSVIMGIRIGIALGLVMLVVAEMQSGGSGIGYLLLRGKEYFQIDRMVVCMLILGAAGWLMTEIMKYAELKLAVWRIER</sequence>
<comment type="subcellular location">
    <subcellularLocation>
        <location evidence="1 7">Cell membrane</location>
        <topology evidence="1 7">Multi-pass membrane protein</topology>
    </subcellularLocation>
</comment>
<dbReference type="InterPro" id="IPR035906">
    <property type="entry name" value="MetI-like_sf"/>
</dbReference>
<evidence type="ECO:0000256" key="7">
    <source>
        <dbReference type="RuleBase" id="RU363032"/>
    </source>
</evidence>
<dbReference type="RefSeq" id="WP_151129588.1">
    <property type="nucleotide sequence ID" value="NZ_VZQZ01000011.1"/>
</dbReference>